<dbReference type="RefSeq" id="WP_058749621.1">
    <property type="nucleotide sequence ID" value="NZ_LDRC01000039.1"/>
</dbReference>
<dbReference type="PANTHER" id="PTHR35908">
    <property type="entry name" value="HYPOTHETICAL FUSION PROTEIN"/>
    <property type="match status" value="1"/>
</dbReference>
<dbReference type="Proteomes" id="UP000072763">
    <property type="component" value="Unassembled WGS sequence"/>
</dbReference>
<dbReference type="STRING" id="465820.NS263_03765"/>
<dbReference type="EMBL" id="LDRC01000039">
    <property type="protein sequence ID" value="KTR51964.1"/>
    <property type="molecule type" value="Genomic_DNA"/>
</dbReference>
<dbReference type="PANTHER" id="PTHR35908:SF1">
    <property type="entry name" value="CONSERVED PROTEIN"/>
    <property type="match status" value="1"/>
</dbReference>
<evidence type="ECO:0000313" key="2">
    <source>
        <dbReference type="EMBL" id="KTR51964.1"/>
    </source>
</evidence>
<evidence type="ECO:0000313" key="3">
    <source>
        <dbReference type="Proteomes" id="UP000072763"/>
    </source>
</evidence>
<reference evidence="2 3" key="1">
    <citation type="journal article" date="2016" name="Front. Microbiol.">
        <title>Genomic Resource of Rice Seed Associated Bacteria.</title>
        <authorList>
            <person name="Midha S."/>
            <person name="Bansal K."/>
            <person name="Sharma S."/>
            <person name="Kumar N."/>
            <person name="Patil P.P."/>
            <person name="Chaudhry V."/>
            <person name="Patil P.B."/>
        </authorList>
    </citation>
    <scope>NUCLEOTIDE SEQUENCE [LARGE SCALE GENOMIC DNA]</scope>
    <source>
        <strain evidence="2 3">NS359</strain>
    </source>
</reference>
<dbReference type="PATRIC" id="fig|465820.4.peg.1605"/>
<sequence length="129" mass="13867">MSADDPAMPVLTATVLQSPDPVRLARFWGALTGWTVHEDGPTWLRVRPADGGVGLSVQYDDAYQAPTWPPAPGTQGMQLHLDLQVEDLHAATARALELGATEAAFQPQDDVRVLLDPDGHPFCLFLPGA</sequence>
<evidence type="ECO:0000259" key="1">
    <source>
        <dbReference type="Pfam" id="PF18029"/>
    </source>
</evidence>
<proteinExistence type="predicted"/>
<protein>
    <submittedName>
        <fullName evidence="2">Glyoxalase</fullName>
    </submittedName>
</protein>
<dbReference type="SUPFAM" id="SSF54593">
    <property type="entry name" value="Glyoxalase/Bleomycin resistance protein/Dihydroxybiphenyl dioxygenase"/>
    <property type="match status" value="1"/>
</dbReference>
<comment type="caution">
    <text evidence="2">The sequence shown here is derived from an EMBL/GenBank/DDBJ whole genome shotgun (WGS) entry which is preliminary data.</text>
</comment>
<dbReference type="Gene3D" id="3.10.180.10">
    <property type="entry name" value="2,3-Dihydroxybiphenyl 1,2-Dioxygenase, domain 1"/>
    <property type="match status" value="1"/>
</dbReference>
<accession>A0A147DQS5</accession>
<name>A0A147DQS5_9MICO</name>
<gene>
    <name evidence="2" type="ORF">NS359_07580</name>
</gene>
<dbReference type="AlphaFoldDB" id="A0A147DQS5"/>
<organism evidence="2 3">
    <name type="scientific">Curtobacterium oceanosedimentum</name>
    <dbReference type="NCBI Taxonomy" id="465820"/>
    <lineage>
        <taxon>Bacteria</taxon>
        <taxon>Bacillati</taxon>
        <taxon>Actinomycetota</taxon>
        <taxon>Actinomycetes</taxon>
        <taxon>Micrococcales</taxon>
        <taxon>Microbacteriaceae</taxon>
        <taxon>Curtobacterium</taxon>
    </lineage>
</organism>
<dbReference type="InterPro" id="IPR029068">
    <property type="entry name" value="Glyas_Bleomycin-R_OHBP_Dase"/>
</dbReference>
<dbReference type="Pfam" id="PF18029">
    <property type="entry name" value="Glyoxalase_6"/>
    <property type="match status" value="1"/>
</dbReference>
<feature type="domain" description="Glyoxalase-like" evidence="1">
    <location>
        <begin position="14"/>
        <end position="125"/>
    </location>
</feature>
<dbReference type="InterPro" id="IPR041581">
    <property type="entry name" value="Glyoxalase_6"/>
</dbReference>